<comment type="caution">
    <text evidence="10">The sequence shown here is derived from an EMBL/GenBank/DDBJ whole genome shotgun (WGS) entry which is preliminary data.</text>
</comment>
<dbReference type="Proteomes" id="UP000283993">
    <property type="component" value="Unassembled WGS sequence"/>
</dbReference>
<keyword evidence="7 9" id="KW-0472">Membrane</keyword>
<dbReference type="EMBL" id="AYKH01000023">
    <property type="protein sequence ID" value="ROO26289.1"/>
    <property type="molecule type" value="Genomic_DNA"/>
</dbReference>
<evidence type="ECO:0000256" key="1">
    <source>
        <dbReference type="ARBA" id="ARBA00004651"/>
    </source>
</evidence>
<evidence type="ECO:0000256" key="7">
    <source>
        <dbReference type="ARBA" id="ARBA00023136"/>
    </source>
</evidence>
<dbReference type="InterPro" id="IPR006043">
    <property type="entry name" value="NCS2"/>
</dbReference>
<dbReference type="PANTHER" id="PTHR42810">
    <property type="entry name" value="PURINE PERMEASE C1399.01C-RELATED"/>
    <property type="match status" value="1"/>
</dbReference>
<feature type="transmembrane region" description="Helical" evidence="9">
    <location>
        <begin position="111"/>
        <end position="133"/>
    </location>
</feature>
<feature type="transmembrane region" description="Helical" evidence="9">
    <location>
        <begin position="59"/>
        <end position="86"/>
    </location>
</feature>
<evidence type="ECO:0000313" key="11">
    <source>
        <dbReference type="Proteomes" id="UP000283993"/>
    </source>
</evidence>
<reference evidence="10 11" key="1">
    <citation type="submission" date="2013-10" db="EMBL/GenBank/DDBJ databases">
        <title>Salinisphaera orenii MK-B5 Genome Sequencing.</title>
        <authorList>
            <person name="Lai Q."/>
            <person name="Li C."/>
            <person name="Shao Z."/>
        </authorList>
    </citation>
    <scope>NUCLEOTIDE SEQUENCE [LARGE SCALE GENOMIC DNA]</scope>
    <source>
        <strain evidence="10 11">MK-B5</strain>
    </source>
</reference>
<feature type="transmembrane region" description="Helical" evidence="9">
    <location>
        <begin position="140"/>
        <end position="162"/>
    </location>
</feature>
<proteinExistence type="inferred from homology"/>
<dbReference type="NCBIfam" id="NF037981">
    <property type="entry name" value="NCS2_1"/>
    <property type="match status" value="1"/>
</dbReference>
<dbReference type="PANTHER" id="PTHR42810:SF4">
    <property type="entry name" value="URIC ACID TRANSPORTER UACT"/>
    <property type="match status" value="1"/>
</dbReference>
<comment type="subcellular location">
    <subcellularLocation>
        <location evidence="1">Cell membrane</location>
        <topology evidence="1">Multi-pass membrane protein</topology>
    </subcellularLocation>
</comment>
<dbReference type="GO" id="GO:0042907">
    <property type="term" value="F:xanthine transmembrane transporter activity"/>
    <property type="evidence" value="ECO:0007669"/>
    <property type="project" value="TreeGrafter"/>
</dbReference>
<dbReference type="PROSITE" id="PS01116">
    <property type="entry name" value="XANTH_URACIL_PERMASE"/>
    <property type="match status" value="1"/>
</dbReference>
<evidence type="ECO:0000256" key="6">
    <source>
        <dbReference type="ARBA" id="ARBA00022989"/>
    </source>
</evidence>
<keyword evidence="6 9" id="KW-1133">Transmembrane helix</keyword>
<name>A0A423PL31_9GAMM</name>
<evidence type="ECO:0000313" key="10">
    <source>
        <dbReference type="EMBL" id="ROO26289.1"/>
    </source>
</evidence>
<feature type="transmembrane region" description="Helical" evidence="9">
    <location>
        <begin position="200"/>
        <end position="220"/>
    </location>
</feature>
<organism evidence="10 11">
    <name type="scientific">Salinisphaera orenii MK-B5</name>
    <dbReference type="NCBI Taxonomy" id="856730"/>
    <lineage>
        <taxon>Bacteria</taxon>
        <taxon>Pseudomonadati</taxon>
        <taxon>Pseudomonadota</taxon>
        <taxon>Gammaproteobacteria</taxon>
        <taxon>Salinisphaerales</taxon>
        <taxon>Salinisphaeraceae</taxon>
        <taxon>Salinisphaera</taxon>
    </lineage>
</organism>
<dbReference type="Pfam" id="PF00860">
    <property type="entry name" value="Xan_ur_permease"/>
    <property type="match status" value="1"/>
</dbReference>
<feature type="region of interest" description="Disordered" evidence="8">
    <location>
        <begin position="446"/>
        <end position="473"/>
    </location>
</feature>
<dbReference type="InterPro" id="IPR017588">
    <property type="entry name" value="UacT-like"/>
</dbReference>
<evidence type="ECO:0000256" key="4">
    <source>
        <dbReference type="ARBA" id="ARBA00022475"/>
    </source>
</evidence>
<keyword evidence="5 9" id="KW-0812">Transmembrane</keyword>
<accession>A0A423PL31</accession>
<dbReference type="NCBIfam" id="TIGR00801">
    <property type="entry name" value="ncs2"/>
    <property type="match status" value="1"/>
</dbReference>
<dbReference type="InterPro" id="IPR006042">
    <property type="entry name" value="Xan_ur_permease"/>
</dbReference>
<evidence type="ECO:0000256" key="8">
    <source>
        <dbReference type="SAM" id="MobiDB-lite"/>
    </source>
</evidence>
<evidence type="ECO:0000256" key="3">
    <source>
        <dbReference type="ARBA" id="ARBA00022448"/>
    </source>
</evidence>
<evidence type="ECO:0000256" key="9">
    <source>
        <dbReference type="SAM" id="Phobius"/>
    </source>
</evidence>
<feature type="transmembrane region" description="Helical" evidence="9">
    <location>
        <begin position="356"/>
        <end position="376"/>
    </location>
</feature>
<feature type="transmembrane region" description="Helical" evidence="9">
    <location>
        <begin position="327"/>
        <end position="350"/>
    </location>
</feature>
<feature type="transmembrane region" description="Helical" evidence="9">
    <location>
        <begin position="174"/>
        <end position="193"/>
    </location>
</feature>
<keyword evidence="4" id="KW-1003">Cell membrane</keyword>
<keyword evidence="11" id="KW-1185">Reference proteome</keyword>
<dbReference type="RefSeq" id="WP_123631537.1">
    <property type="nucleotide sequence ID" value="NZ_AYKH01000023.1"/>
</dbReference>
<keyword evidence="3" id="KW-0813">Transport</keyword>
<feature type="transmembrane region" description="Helical" evidence="9">
    <location>
        <begin position="30"/>
        <end position="52"/>
    </location>
</feature>
<evidence type="ECO:0000256" key="5">
    <source>
        <dbReference type="ARBA" id="ARBA00022692"/>
    </source>
</evidence>
<gene>
    <name evidence="10" type="ORF">SAOR_11400</name>
</gene>
<feature type="transmembrane region" description="Helical" evidence="9">
    <location>
        <begin position="388"/>
        <end position="407"/>
    </location>
</feature>
<dbReference type="NCBIfam" id="TIGR03173">
    <property type="entry name" value="pbuX"/>
    <property type="match status" value="1"/>
</dbReference>
<feature type="transmembrane region" description="Helical" evidence="9">
    <location>
        <begin position="413"/>
        <end position="431"/>
    </location>
</feature>
<sequence>MSSKRSDAPPNEAACAADQKLPLHELVLTGLQHVLVMYAGSVAVALIVGYALELPRSEISYLIMADLLCAGVGTLIQSLGVSMVGIRMPVVMGSSFVTVGPMVAMASGGQIGIAGIFGATFASGVFGLLLVPYFTRLLKFFPPLVTGTVITSIGLSLLPVGINWAGGGANAENFGAPIHLGLALFVLAVILLINRFGRGMWVNVSVLLGLGIGYIAAALLGQVDLAGLDGRNWMEVVTPLHFGMLEFPISGVLAMCIIMVVTLVESTGMFLALGEMVGKPVDRRRLSRGLYGDGAATLISGVFNGFPHTSFSQNIGLVGMTGVTSRYVTVVSGVILLLLSLFPKAAFVVASIPKPVLGGAGLVMFGMVAAAGLNILSKTDLSQRNNQLVIAVSLGCGMIPLAAPDFFTALPQWTTPIVHSGILLTSVAAVVTNRALNGRTDDIDAAAERAELESAAEDQAEATTPEHGSPGPR</sequence>
<feature type="transmembrane region" description="Helical" evidence="9">
    <location>
        <begin position="240"/>
        <end position="264"/>
    </location>
</feature>
<comment type="similarity">
    <text evidence="2">Belongs to the nucleobase:cation symporter-2 (NCS2) (TC 2.A.40) family.</text>
</comment>
<dbReference type="GO" id="GO:0005886">
    <property type="term" value="C:plasma membrane"/>
    <property type="evidence" value="ECO:0007669"/>
    <property type="project" value="UniProtKB-SubCell"/>
</dbReference>
<protein>
    <submittedName>
        <fullName evidence="10">Purine permease</fullName>
    </submittedName>
</protein>
<dbReference type="AlphaFoldDB" id="A0A423PL31"/>
<evidence type="ECO:0000256" key="2">
    <source>
        <dbReference type="ARBA" id="ARBA00008821"/>
    </source>
</evidence>